<organism evidence="2 3">
    <name type="scientific">Polarella glacialis</name>
    <name type="common">Dinoflagellate</name>
    <dbReference type="NCBI Taxonomy" id="89957"/>
    <lineage>
        <taxon>Eukaryota</taxon>
        <taxon>Sar</taxon>
        <taxon>Alveolata</taxon>
        <taxon>Dinophyceae</taxon>
        <taxon>Suessiales</taxon>
        <taxon>Suessiaceae</taxon>
        <taxon>Polarella</taxon>
    </lineage>
</organism>
<protein>
    <submittedName>
        <fullName evidence="2">Uncharacterized protein</fullName>
    </submittedName>
</protein>
<comment type="caution">
    <text evidence="2">The sequence shown here is derived from an EMBL/GenBank/DDBJ whole genome shotgun (WGS) entry which is preliminary data.</text>
</comment>
<evidence type="ECO:0000313" key="3">
    <source>
        <dbReference type="Proteomes" id="UP000626109"/>
    </source>
</evidence>
<proteinExistence type="predicted"/>
<accession>A0A813JMF9</accession>
<reference evidence="2" key="1">
    <citation type="submission" date="2021-02" db="EMBL/GenBank/DDBJ databases">
        <authorList>
            <person name="Dougan E. K."/>
            <person name="Rhodes N."/>
            <person name="Thang M."/>
            <person name="Chan C."/>
        </authorList>
    </citation>
    <scope>NUCLEOTIDE SEQUENCE</scope>
</reference>
<dbReference type="EMBL" id="CAJNNW010026059">
    <property type="protein sequence ID" value="CAE8682274.1"/>
    <property type="molecule type" value="Genomic_DNA"/>
</dbReference>
<evidence type="ECO:0000313" key="2">
    <source>
        <dbReference type="EMBL" id="CAE8682274.1"/>
    </source>
</evidence>
<feature type="region of interest" description="Disordered" evidence="1">
    <location>
        <begin position="126"/>
        <end position="148"/>
    </location>
</feature>
<sequence>MWQHDEIKRHQTNENNNNNDNDEKKQTNKQKQTKQTNKTRETKQQQQQTHNNDEHNHQHKSCLALEWSAPRRANRNSMDLPSSTCSTNMLCMTALCKAYTPKAMRTVSSAESSACNKKNASLDLKAGEIPSPVGRGAHAKAQNTGQSE</sequence>
<dbReference type="Proteomes" id="UP000626109">
    <property type="component" value="Unassembled WGS sequence"/>
</dbReference>
<name>A0A813JMF9_POLGL</name>
<evidence type="ECO:0000256" key="1">
    <source>
        <dbReference type="SAM" id="MobiDB-lite"/>
    </source>
</evidence>
<dbReference type="AlphaFoldDB" id="A0A813JMF9"/>
<feature type="compositionally biased region" description="Basic and acidic residues" evidence="1">
    <location>
        <begin position="1"/>
        <end position="12"/>
    </location>
</feature>
<gene>
    <name evidence="2" type="ORF">PGLA2088_LOCUS22865</name>
</gene>
<feature type="region of interest" description="Disordered" evidence="1">
    <location>
        <begin position="1"/>
        <end position="83"/>
    </location>
</feature>